<dbReference type="InterPro" id="IPR052249">
    <property type="entry name" value="Roquin_domain"/>
</dbReference>
<reference evidence="2" key="1">
    <citation type="submission" date="2025-08" db="UniProtKB">
        <authorList>
            <consortium name="RefSeq"/>
        </authorList>
    </citation>
    <scope>IDENTIFICATION</scope>
    <source>
        <tissue evidence="2">Leukocyte</tissue>
    </source>
</reference>
<feature type="compositionally biased region" description="Low complexity" evidence="1">
    <location>
        <begin position="141"/>
        <end position="155"/>
    </location>
</feature>
<dbReference type="GO" id="GO:0000209">
    <property type="term" value="P:protein polyubiquitination"/>
    <property type="evidence" value="ECO:0007669"/>
    <property type="project" value="TreeGrafter"/>
</dbReference>
<sequence length="178" mass="19538">MSMSEVATHGKPLPSAEREQLRLELQQLNHQISQQTQLRGLEREANTLAGQSQPPLPPPKWPGMISSEQLSLELHQVEREIGKRTRELSMENQCSLDMKSKLNTNKQAENGQPESQNKVPTEDLTLTFSDVPNGSALTQENISLLSNKTNSLNLSEDPEGGGDNNDSQRSGVTPSSAP</sequence>
<evidence type="ECO:0000256" key="1">
    <source>
        <dbReference type="SAM" id="MobiDB-lite"/>
    </source>
</evidence>
<dbReference type="GO" id="GO:0006511">
    <property type="term" value="P:ubiquitin-dependent protein catabolic process"/>
    <property type="evidence" value="ECO:0007669"/>
    <property type="project" value="TreeGrafter"/>
</dbReference>
<dbReference type="PANTHER" id="PTHR13139:SF6">
    <property type="entry name" value="ROQUIN-1"/>
    <property type="match status" value="1"/>
</dbReference>
<dbReference type="GO" id="GO:0000288">
    <property type="term" value="P:nuclear-transcribed mRNA catabolic process, deadenylation-dependent decay"/>
    <property type="evidence" value="ECO:0007669"/>
    <property type="project" value="TreeGrafter"/>
</dbReference>
<dbReference type="GO" id="GO:0010494">
    <property type="term" value="C:cytoplasmic stress granule"/>
    <property type="evidence" value="ECO:0007669"/>
    <property type="project" value="TreeGrafter"/>
</dbReference>
<proteinExistence type="predicted"/>
<dbReference type="GO" id="GO:0003725">
    <property type="term" value="F:double-stranded RNA binding"/>
    <property type="evidence" value="ECO:0007669"/>
    <property type="project" value="TreeGrafter"/>
</dbReference>
<organism evidence="2">
    <name type="scientific">Castor canadensis</name>
    <name type="common">American beaver</name>
    <dbReference type="NCBI Taxonomy" id="51338"/>
    <lineage>
        <taxon>Eukaryota</taxon>
        <taxon>Metazoa</taxon>
        <taxon>Chordata</taxon>
        <taxon>Craniata</taxon>
        <taxon>Vertebrata</taxon>
        <taxon>Euteleostomi</taxon>
        <taxon>Mammalia</taxon>
        <taxon>Eutheria</taxon>
        <taxon>Euarchontoglires</taxon>
        <taxon>Glires</taxon>
        <taxon>Rodentia</taxon>
        <taxon>Castorimorpha</taxon>
        <taxon>Castoridae</taxon>
        <taxon>Castor</taxon>
    </lineage>
</organism>
<feature type="compositionally biased region" description="Polar residues" evidence="1">
    <location>
        <begin position="164"/>
        <end position="178"/>
    </location>
</feature>
<dbReference type="PANTHER" id="PTHR13139">
    <property type="entry name" value="RING FINGER AND CCCH-TYPE ZINC FINGER DOMAIN-CONTAINING PROTEIN"/>
    <property type="match status" value="1"/>
</dbReference>
<feature type="region of interest" description="Disordered" evidence="1">
    <location>
        <begin position="81"/>
        <end position="178"/>
    </location>
</feature>
<gene>
    <name evidence="2" type="primary">LOC109683379</name>
</gene>
<name>A0A8B7UAB0_CASCN</name>
<dbReference type="OrthoDB" id="10067217at2759"/>
<dbReference type="GO" id="GO:0003729">
    <property type="term" value="F:mRNA binding"/>
    <property type="evidence" value="ECO:0007669"/>
    <property type="project" value="TreeGrafter"/>
</dbReference>
<accession>A0A8B7UAB0</accession>
<evidence type="ECO:0000313" key="2">
    <source>
        <dbReference type="RefSeq" id="XP_020014765.1"/>
    </source>
</evidence>
<dbReference type="RefSeq" id="XP_020014765.1">
    <property type="nucleotide sequence ID" value="XM_020159176.1"/>
</dbReference>
<feature type="compositionally biased region" description="Polar residues" evidence="1">
    <location>
        <begin position="90"/>
        <end position="140"/>
    </location>
</feature>
<protein>
    <submittedName>
        <fullName evidence="2">Roquin-1-like isoform X2</fullName>
    </submittedName>
</protein>
<feature type="region of interest" description="Disordered" evidence="1">
    <location>
        <begin position="33"/>
        <end position="66"/>
    </location>
</feature>
<dbReference type="GO" id="GO:0061630">
    <property type="term" value="F:ubiquitin protein ligase activity"/>
    <property type="evidence" value="ECO:0007669"/>
    <property type="project" value="TreeGrafter"/>
</dbReference>
<dbReference type="AlphaFoldDB" id="A0A8B7UAB0"/>
<dbReference type="GO" id="GO:0035613">
    <property type="term" value="F:RNA stem-loop binding"/>
    <property type="evidence" value="ECO:0007669"/>
    <property type="project" value="TreeGrafter"/>
</dbReference>